<accession>A0A9D1MZE0</accession>
<dbReference type="Proteomes" id="UP000886748">
    <property type="component" value="Unassembled WGS sequence"/>
</dbReference>
<evidence type="ECO:0000313" key="2">
    <source>
        <dbReference type="Proteomes" id="UP000886748"/>
    </source>
</evidence>
<dbReference type="EMBL" id="DVOD01000029">
    <property type="protein sequence ID" value="HIU92267.1"/>
    <property type="molecule type" value="Genomic_DNA"/>
</dbReference>
<proteinExistence type="predicted"/>
<evidence type="ECO:0000313" key="1">
    <source>
        <dbReference type="EMBL" id="HIU92267.1"/>
    </source>
</evidence>
<protein>
    <submittedName>
        <fullName evidence="1">Uncharacterized protein</fullName>
    </submittedName>
</protein>
<reference evidence="1" key="1">
    <citation type="submission" date="2020-10" db="EMBL/GenBank/DDBJ databases">
        <authorList>
            <person name="Gilroy R."/>
        </authorList>
    </citation>
    <scope>NUCLEOTIDE SEQUENCE</scope>
    <source>
        <strain evidence="1">CHK154-7741</strain>
    </source>
</reference>
<comment type="caution">
    <text evidence="1">The sequence shown here is derived from an EMBL/GenBank/DDBJ whole genome shotgun (WGS) entry which is preliminary data.</text>
</comment>
<gene>
    <name evidence="1" type="ORF">IAD26_03930</name>
</gene>
<reference evidence="1" key="2">
    <citation type="journal article" date="2021" name="PeerJ">
        <title>Extensive microbial diversity within the chicken gut microbiome revealed by metagenomics and culture.</title>
        <authorList>
            <person name="Gilroy R."/>
            <person name="Ravi A."/>
            <person name="Getino M."/>
            <person name="Pursley I."/>
            <person name="Horton D.L."/>
            <person name="Alikhan N.F."/>
            <person name="Baker D."/>
            <person name="Gharbi K."/>
            <person name="Hall N."/>
            <person name="Watson M."/>
            <person name="Adriaenssens E.M."/>
            <person name="Foster-Nyarko E."/>
            <person name="Jarju S."/>
            <person name="Secka A."/>
            <person name="Antonio M."/>
            <person name="Oren A."/>
            <person name="Chaudhuri R.R."/>
            <person name="La Ragione R."/>
            <person name="Hildebrand F."/>
            <person name="Pallen M.J."/>
        </authorList>
    </citation>
    <scope>NUCLEOTIDE SEQUENCE</scope>
    <source>
        <strain evidence="1">CHK154-7741</strain>
    </source>
</reference>
<dbReference type="AlphaFoldDB" id="A0A9D1MZE0"/>
<name>A0A9D1MZE0_9CLOT</name>
<organism evidence="1 2">
    <name type="scientific">Candidatus Limenecus avicola</name>
    <dbReference type="NCBI Taxonomy" id="2840847"/>
    <lineage>
        <taxon>Bacteria</taxon>
        <taxon>Bacillati</taxon>
        <taxon>Bacillota</taxon>
        <taxon>Clostridia</taxon>
        <taxon>Eubacteriales</taxon>
        <taxon>Clostridiaceae</taxon>
        <taxon>Clostridiaceae incertae sedis</taxon>
        <taxon>Candidatus Limenecus</taxon>
    </lineage>
</organism>
<sequence length="144" mass="17216">MEKWKWGKIKLDGFQNEFQEGYIEVTPDAGIPYRRERFTDIQDIVQCVFTLERQKYIDFMSWYKYDTKQGSIPFKIMDCRIGEERIARITGKPKWNPNSKYWNTNVTLMFDSEVFYLDRVLAANYQLPIVANGKYLTTQARRSL</sequence>